<evidence type="ECO:0000313" key="2">
    <source>
        <dbReference type="EMBL" id="MDL5158916.1"/>
    </source>
</evidence>
<feature type="region of interest" description="Disordered" evidence="1">
    <location>
        <begin position="56"/>
        <end position="83"/>
    </location>
</feature>
<accession>A0ABT7ME24</accession>
<evidence type="ECO:0000256" key="1">
    <source>
        <dbReference type="SAM" id="MobiDB-lite"/>
    </source>
</evidence>
<reference evidence="2 3" key="1">
    <citation type="submission" date="2023-06" db="EMBL/GenBank/DDBJ databases">
        <title>Actinomycetospora Odt1-22.</title>
        <authorList>
            <person name="Supong K."/>
        </authorList>
    </citation>
    <scope>NUCLEOTIDE SEQUENCE [LARGE SCALE GENOMIC DNA]</scope>
    <source>
        <strain evidence="2 3">Odt1-22</strain>
    </source>
</reference>
<gene>
    <name evidence="2" type="ORF">QRT03_23310</name>
</gene>
<evidence type="ECO:0000313" key="3">
    <source>
        <dbReference type="Proteomes" id="UP001231924"/>
    </source>
</evidence>
<name>A0ABT7ME24_9PSEU</name>
<dbReference type="Proteomes" id="UP001231924">
    <property type="component" value="Unassembled WGS sequence"/>
</dbReference>
<organism evidence="2 3">
    <name type="scientific">Actinomycetospora termitidis</name>
    <dbReference type="NCBI Taxonomy" id="3053470"/>
    <lineage>
        <taxon>Bacteria</taxon>
        <taxon>Bacillati</taxon>
        <taxon>Actinomycetota</taxon>
        <taxon>Actinomycetes</taxon>
        <taxon>Pseudonocardiales</taxon>
        <taxon>Pseudonocardiaceae</taxon>
        <taxon>Actinomycetospora</taxon>
    </lineage>
</organism>
<protein>
    <submittedName>
        <fullName evidence="2">Uncharacterized protein</fullName>
    </submittedName>
</protein>
<dbReference type="RefSeq" id="WP_286055478.1">
    <property type="nucleotide sequence ID" value="NZ_JASVWF010000006.1"/>
</dbReference>
<dbReference type="EMBL" id="JASVWF010000006">
    <property type="protein sequence ID" value="MDL5158916.1"/>
    <property type="molecule type" value="Genomic_DNA"/>
</dbReference>
<keyword evidence="3" id="KW-1185">Reference proteome</keyword>
<proteinExistence type="predicted"/>
<comment type="caution">
    <text evidence="2">The sequence shown here is derived from an EMBL/GenBank/DDBJ whole genome shotgun (WGS) entry which is preliminary data.</text>
</comment>
<sequence length="178" mass="19490">MRNLSGNHALYVVVPDDAPVPIAVRRGERVASRVISPPGLVLRIQTGMRRITITVTTERLPPDPLPTPSTDEDDDPTTPRYSLSPHTRFLLASKFLPEGPSGPILGDQDAATLINRLRGTDEVSENAVMNAAKKARDLLEAHGIQGIKGSGATPRVRRELLAWGHLTEADARWLRDRL</sequence>